<dbReference type="SUPFAM" id="SSF55874">
    <property type="entry name" value="ATPase domain of HSP90 chaperone/DNA topoisomerase II/histidine kinase"/>
    <property type="match status" value="1"/>
</dbReference>
<evidence type="ECO:0000256" key="12">
    <source>
        <dbReference type="ARBA" id="ARBA00023136"/>
    </source>
</evidence>
<dbReference type="EC" id="2.7.13.3" evidence="3"/>
<evidence type="ECO:0000256" key="5">
    <source>
        <dbReference type="ARBA" id="ARBA00022679"/>
    </source>
</evidence>
<keyword evidence="6 14" id="KW-0812">Transmembrane</keyword>
<dbReference type="PRINTS" id="PR00344">
    <property type="entry name" value="BCTRLSENSOR"/>
</dbReference>
<keyword evidence="9 17" id="KW-0067">ATP-binding</keyword>
<dbReference type="EMBL" id="CP127363">
    <property type="protein sequence ID" value="WIY49837.1"/>
    <property type="molecule type" value="Genomic_DNA"/>
</dbReference>
<evidence type="ECO:0000256" key="11">
    <source>
        <dbReference type="ARBA" id="ARBA00023012"/>
    </source>
</evidence>
<evidence type="ECO:0000313" key="18">
    <source>
        <dbReference type="Proteomes" id="UP001242732"/>
    </source>
</evidence>
<keyword evidence="4" id="KW-0597">Phosphoprotein</keyword>
<dbReference type="Pfam" id="PF08521">
    <property type="entry name" value="2CSK_N"/>
    <property type="match status" value="1"/>
</dbReference>
<feature type="transmembrane region" description="Helical" evidence="14">
    <location>
        <begin position="47"/>
        <end position="69"/>
    </location>
</feature>
<dbReference type="PROSITE" id="PS50885">
    <property type="entry name" value="HAMP"/>
    <property type="match status" value="1"/>
</dbReference>
<feature type="compositionally biased region" description="Low complexity" evidence="13">
    <location>
        <begin position="15"/>
        <end position="25"/>
    </location>
</feature>
<dbReference type="InterPro" id="IPR050428">
    <property type="entry name" value="TCS_sensor_his_kinase"/>
</dbReference>
<gene>
    <name evidence="17" type="ORF">QRO08_04480</name>
</gene>
<keyword evidence="18" id="KW-1185">Reference proteome</keyword>
<evidence type="ECO:0000256" key="14">
    <source>
        <dbReference type="SAM" id="Phobius"/>
    </source>
</evidence>
<dbReference type="InterPro" id="IPR036890">
    <property type="entry name" value="HATPase_C_sf"/>
</dbReference>
<dbReference type="PANTHER" id="PTHR45436">
    <property type="entry name" value="SENSOR HISTIDINE KINASE YKOH"/>
    <property type="match status" value="1"/>
</dbReference>
<dbReference type="InterPro" id="IPR036097">
    <property type="entry name" value="HisK_dim/P_sf"/>
</dbReference>
<comment type="subcellular location">
    <subcellularLocation>
        <location evidence="2">Membrane</location>
        <topology evidence="2">Multi-pass membrane protein</topology>
    </subcellularLocation>
</comment>
<feature type="domain" description="Histidine kinase" evidence="15">
    <location>
        <begin position="268"/>
        <end position="491"/>
    </location>
</feature>
<keyword evidence="8" id="KW-0418">Kinase</keyword>
<dbReference type="RefSeq" id="WP_232521737.1">
    <property type="nucleotide sequence ID" value="NZ_CP023687.1"/>
</dbReference>
<protein>
    <recommendedName>
        <fullName evidence="3">histidine kinase</fullName>
        <ecNumber evidence="3">2.7.13.3</ecNumber>
    </recommendedName>
</protein>
<dbReference type="SUPFAM" id="SSF47384">
    <property type="entry name" value="Homodimeric domain of signal transducing histidine kinase"/>
    <property type="match status" value="1"/>
</dbReference>
<evidence type="ECO:0000313" key="17">
    <source>
        <dbReference type="EMBL" id="WIY49837.1"/>
    </source>
</evidence>
<dbReference type="InterPro" id="IPR005467">
    <property type="entry name" value="His_kinase_dom"/>
</dbReference>
<dbReference type="InterPro" id="IPR004358">
    <property type="entry name" value="Sig_transdc_His_kin-like_C"/>
</dbReference>
<keyword evidence="7" id="KW-0547">Nucleotide-binding</keyword>
<evidence type="ECO:0000259" key="15">
    <source>
        <dbReference type="PROSITE" id="PS50109"/>
    </source>
</evidence>
<evidence type="ECO:0000256" key="8">
    <source>
        <dbReference type="ARBA" id="ARBA00022777"/>
    </source>
</evidence>
<dbReference type="SMART" id="SM00387">
    <property type="entry name" value="HATPase_c"/>
    <property type="match status" value="1"/>
</dbReference>
<evidence type="ECO:0000256" key="1">
    <source>
        <dbReference type="ARBA" id="ARBA00000085"/>
    </source>
</evidence>
<evidence type="ECO:0000259" key="16">
    <source>
        <dbReference type="PROSITE" id="PS50885"/>
    </source>
</evidence>
<dbReference type="CDD" id="cd00075">
    <property type="entry name" value="HATPase"/>
    <property type="match status" value="1"/>
</dbReference>
<evidence type="ECO:0000256" key="7">
    <source>
        <dbReference type="ARBA" id="ARBA00022741"/>
    </source>
</evidence>
<feature type="transmembrane region" description="Helical" evidence="14">
    <location>
        <begin position="184"/>
        <end position="207"/>
    </location>
</feature>
<evidence type="ECO:0000256" key="3">
    <source>
        <dbReference type="ARBA" id="ARBA00012438"/>
    </source>
</evidence>
<dbReference type="Pfam" id="PF02518">
    <property type="entry name" value="HATPase_c"/>
    <property type="match status" value="1"/>
</dbReference>
<evidence type="ECO:0000256" key="2">
    <source>
        <dbReference type="ARBA" id="ARBA00004141"/>
    </source>
</evidence>
<dbReference type="InterPro" id="IPR013727">
    <property type="entry name" value="2CSK_N"/>
</dbReference>
<dbReference type="PROSITE" id="PS50109">
    <property type="entry name" value="HIS_KIN"/>
    <property type="match status" value="1"/>
</dbReference>
<evidence type="ECO:0000256" key="10">
    <source>
        <dbReference type="ARBA" id="ARBA00022989"/>
    </source>
</evidence>
<accession>A0ABY9ASU4</accession>
<dbReference type="InterPro" id="IPR003594">
    <property type="entry name" value="HATPase_dom"/>
</dbReference>
<dbReference type="PANTHER" id="PTHR45436:SF14">
    <property type="entry name" value="SENSOR PROTEIN QSEC"/>
    <property type="match status" value="1"/>
</dbReference>
<dbReference type="Pfam" id="PF00512">
    <property type="entry name" value="HisKA"/>
    <property type="match status" value="1"/>
</dbReference>
<dbReference type="InterPro" id="IPR003660">
    <property type="entry name" value="HAMP_dom"/>
</dbReference>
<dbReference type="Proteomes" id="UP001242732">
    <property type="component" value="Chromosome"/>
</dbReference>
<dbReference type="Gene3D" id="3.30.565.10">
    <property type="entry name" value="Histidine kinase-like ATPase, C-terminal domain"/>
    <property type="match status" value="1"/>
</dbReference>
<evidence type="ECO:0000256" key="4">
    <source>
        <dbReference type="ARBA" id="ARBA00022553"/>
    </source>
</evidence>
<dbReference type="Gene3D" id="1.10.287.130">
    <property type="match status" value="1"/>
</dbReference>
<dbReference type="SMART" id="SM00388">
    <property type="entry name" value="HisKA"/>
    <property type="match status" value="1"/>
</dbReference>
<sequence length="508" mass="53088">MSGAVDSGPGEGHGEASAGASTPAARARRRDRWMDALSARAPHSLRARLLCFLFVAIVCAALLQFALAYRSALAEADQIFDYHMQQTAMALRPGVPAMAEGTPEPLEQEEEEESTEFVVQIWSSDGLRVFESSVGAALPQRAVLGFSNVRAHGTTYRVFSVQTRSQVIQVAQDMAARREMARDLAWRTAGPIALLAPLLALAVWWAVSGSLAPVERVRRQLAKRQADDLSPVHAGALPDEVRPMVDELNLLFERVRRAFEAQQHFVADAAHELRSPLAALKLQLQGLQRAGSEEARAVAAGRLAAGIDRATRLVEQLLALARQEASAAAGTPPEPVPLAGLARQAVADATPAAQHKNIDLGLVTGDAVAVLGYADALRILLRNLVDNAVKYTPDGGVVDVHVREVTAGPGPAGVELVVEDSGPGIAEDDRERVLGRFYRAPAAAGSAPVGGSGLGLAIVESIARLHGAAVALDASPRLGGLRVAVRFAVAAGVPALPGGGTGGPGGGA</sequence>
<evidence type="ECO:0000256" key="6">
    <source>
        <dbReference type="ARBA" id="ARBA00022692"/>
    </source>
</evidence>
<organism evidence="17 18">
    <name type="scientific">Paracidovorax citrulli</name>
    <name type="common">Acidovorax citrulli</name>
    <dbReference type="NCBI Taxonomy" id="80869"/>
    <lineage>
        <taxon>Bacteria</taxon>
        <taxon>Pseudomonadati</taxon>
        <taxon>Pseudomonadota</taxon>
        <taxon>Betaproteobacteria</taxon>
        <taxon>Burkholderiales</taxon>
        <taxon>Comamonadaceae</taxon>
        <taxon>Paracidovorax</taxon>
    </lineage>
</organism>
<keyword evidence="12 14" id="KW-0472">Membrane</keyword>
<evidence type="ECO:0000256" key="13">
    <source>
        <dbReference type="SAM" id="MobiDB-lite"/>
    </source>
</evidence>
<keyword evidence="5" id="KW-0808">Transferase</keyword>
<comment type="catalytic activity">
    <reaction evidence="1">
        <text>ATP + protein L-histidine = ADP + protein N-phospho-L-histidine.</text>
        <dbReference type="EC" id="2.7.13.3"/>
    </reaction>
</comment>
<dbReference type="InterPro" id="IPR003661">
    <property type="entry name" value="HisK_dim/P_dom"/>
</dbReference>
<dbReference type="GO" id="GO:0005524">
    <property type="term" value="F:ATP binding"/>
    <property type="evidence" value="ECO:0007669"/>
    <property type="project" value="UniProtKB-KW"/>
</dbReference>
<feature type="region of interest" description="Disordered" evidence="13">
    <location>
        <begin position="1"/>
        <end position="26"/>
    </location>
</feature>
<feature type="domain" description="HAMP" evidence="16">
    <location>
        <begin position="208"/>
        <end position="260"/>
    </location>
</feature>
<dbReference type="CDD" id="cd00082">
    <property type="entry name" value="HisKA"/>
    <property type="match status" value="1"/>
</dbReference>
<evidence type="ECO:0000256" key="9">
    <source>
        <dbReference type="ARBA" id="ARBA00022840"/>
    </source>
</evidence>
<proteinExistence type="predicted"/>
<keyword evidence="10 14" id="KW-1133">Transmembrane helix</keyword>
<reference evidence="17 18" key="1">
    <citation type="submission" date="2023-06" db="EMBL/GenBank/DDBJ databases">
        <authorList>
            <person name="Ham H."/>
            <person name="Park D.S."/>
        </authorList>
    </citation>
    <scope>NUCLEOTIDE SEQUENCE [LARGE SCALE GENOMIC DNA]</scope>
    <source>
        <strain evidence="17 18">KACC 17005</strain>
    </source>
</reference>
<name>A0ABY9ASU4_PARCI</name>
<keyword evidence="11" id="KW-0902">Two-component regulatory system</keyword>